<feature type="domain" description="Extradiol ring-cleavage dioxygenase class III enzyme subunit B" evidence="1">
    <location>
        <begin position="9"/>
        <end position="257"/>
    </location>
</feature>
<sequence>MSLVFAGVCSHGPGITARRDRADPRQLARLEAAYQAQREALRASRPDVLVVIAAEHFANFFINNMPAFAVGMADHYEGPIEDPEWLGIARRRVPGNSALSLQLIEGMSATVDLSFCEEWKLDHGIMVPLHHLVPQNDLPIIPVNINCQGPPLAPLQRAYALGEAIRRAADAMPARVALIGTGGISHWPCTPDSGRINEAWDREFLARWTRNDREALCAYTDEETQRDGGQGGYEIRTFIAVAGACAGHTGEVWCYEPIPIFACGCSIGVMATGAEATTARASAALA</sequence>
<keyword evidence="2" id="KW-0560">Oxidoreductase</keyword>
<dbReference type="InterPro" id="IPR004183">
    <property type="entry name" value="Xdiol_dOase_suB"/>
</dbReference>
<reference evidence="2 3" key="1">
    <citation type="submission" date="2018-08" db="EMBL/GenBank/DDBJ databases">
        <title>Hydrogenophaga sp. LA-38 isolated from sludge.</title>
        <authorList>
            <person name="Im W.-T."/>
        </authorList>
    </citation>
    <scope>NUCLEOTIDE SEQUENCE [LARGE SCALE GENOMIC DNA]</scope>
    <source>
        <strain evidence="2 3">LA-38</strain>
    </source>
</reference>
<evidence type="ECO:0000259" key="1">
    <source>
        <dbReference type="Pfam" id="PF02900"/>
    </source>
</evidence>
<dbReference type="GO" id="GO:0016702">
    <property type="term" value="F:oxidoreductase activity, acting on single donors with incorporation of molecular oxygen, incorporation of two atoms of oxygen"/>
    <property type="evidence" value="ECO:0007669"/>
    <property type="project" value="UniProtKB-ARBA"/>
</dbReference>
<gene>
    <name evidence="2" type="ORF">DY262_14575</name>
</gene>
<dbReference type="Gene3D" id="3.40.830.10">
    <property type="entry name" value="LigB-like"/>
    <property type="match status" value="1"/>
</dbReference>
<dbReference type="GO" id="GO:0008198">
    <property type="term" value="F:ferrous iron binding"/>
    <property type="evidence" value="ECO:0007669"/>
    <property type="project" value="InterPro"/>
</dbReference>
<accession>A0A372EHY1</accession>
<dbReference type="CDD" id="cd07359">
    <property type="entry name" value="PCA_45_Doxase_B_like"/>
    <property type="match status" value="1"/>
</dbReference>
<dbReference type="Pfam" id="PF02900">
    <property type="entry name" value="LigB"/>
    <property type="match status" value="1"/>
</dbReference>
<dbReference type="Proteomes" id="UP000261931">
    <property type="component" value="Unassembled WGS sequence"/>
</dbReference>
<dbReference type="SUPFAM" id="SSF53213">
    <property type="entry name" value="LigB-like"/>
    <property type="match status" value="1"/>
</dbReference>
<evidence type="ECO:0000313" key="2">
    <source>
        <dbReference type="EMBL" id="RFP77966.1"/>
    </source>
</evidence>
<evidence type="ECO:0000313" key="3">
    <source>
        <dbReference type="Proteomes" id="UP000261931"/>
    </source>
</evidence>
<keyword evidence="3" id="KW-1185">Reference proteome</keyword>
<dbReference type="RefSeq" id="WP_116959832.1">
    <property type="nucleotide sequence ID" value="NZ_QVLS01000008.1"/>
</dbReference>
<keyword evidence="2" id="KW-0223">Dioxygenase</keyword>
<dbReference type="EMBL" id="QVLS01000008">
    <property type="protein sequence ID" value="RFP77966.1"/>
    <property type="molecule type" value="Genomic_DNA"/>
</dbReference>
<protein>
    <submittedName>
        <fullName evidence="2">Extradiol ring-cleavage dioxygenase</fullName>
    </submittedName>
</protein>
<name>A0A372EHY1_9BURK</name>
<organism evidence="2 3">
    <name type="scientific">Hydrogenophaga borbori</name>
    <dbReference type="NCBI Taxonomy" id="2294117"/>
    <lineage>
        <taxon>Bacteria</taxon>
        <taxon>Pseudomonadati</taxon>
        <taxon>Pseudomonadota</taxon>
        <taxon>Betaproteobacteria</taxon>
        <taxon>Burkholderiales</taxon>
        <taxon>Comamonadaceae</taxon>
        <taxon>Hydrogenophaga</taxon>
    </lineage>
</organism>
<comment type="caution">
    <text evidence="2">The sequence shown here is derived from an EMBL/GenBank/DDBJ whole genome shotgun (WGS) entry which is preliminary data.</text>
</comment>
<dbReference type="AlphaFoldDB" id="A0A372EHY1"/>
<proteinExistence type="predicted"/>